<evidence type="ECO:0000256" key="1">
    <source>
        <dbReference type="SAM" id="SignalP"/>
    </source>
</evidence>
<evidence type="ECO:0000313" key="2">
    <source>
        <dbReference type="EMBL" id="TLD72508.1"/>
    </source>
</evidence>
<organism evidence="2 3">
    <name type="scientific">Phragmitibacter flavus</name>
    <dbReference type="NCBI Taxonomy" id="2576071"/>
    <lineage>
        <taxon>Bacteria</taxon>
        <taxon>Pseudomonadati</taxon>
        <taxon>Verrucomicrobiota</taxon>
        <taxon>Verrucomicrobiia</taxon>
        <taxon>Verrucomicrobiales</taxon>
        <taxon>Verrucomicrobiaceae</taxon>
        <taxon>Phragmitibacter</taxon>
    </lineage>
</organism>
<feature type="chain" id="PRO_5024303621" description="PEP-CTERM sorting domain-containing protein" evidence="1">
    <location>
        <begin position="20"/>
        <end position="255"/>
    </location>
</feature>
<accession>A0A5R8KJK7</accession>
<dbReference type="Proteomes" id="UP000306196">
    <property type="component" value="Unassembled WGS sequence"/>
</dbReference>
<comment type="caution">
    <text evidence="2">The sequence shown here is derived from an EMBL/GenBank/DDBJ whole genome shotgun (WGS) entry which is preliminary data.</text>
</comment>
<keyword evidence="3" id="KW-1185">Reference proteome</keyword>
<evidence type="ECO:0008006" key="4">
    <source>
        <dbReference type="Google" id="ProtNLM"/>
    </source>
</evidence>
<keyword evidence="1" id="KW-0732">Signal</keyword>
<evidence type="ECO:0000313" key="3">
    <source>
        <dbReference type="Proteomes" id="UP000306196"/>
    </source>
</evidence>
<proteinExistence type="predicted"/>
<sequence>MKLAATLLALSTVAIVSSASSQQIVETVDFAPLEGTAWGSRDLTVRVNFGEGIGLGTLTFTGINGGFFAVPNADYKGETLAGYDLENGSVLNRTEEVTFSIRSDAPPPVGELMGFNLTVTLDSGVFPTGSVFLTRSLDWTPDFRQYLELDQGLGSPTNANLPTDFGNTVFSRPLVEISPGLFSVTELDTYSLGKAFPILGNGFSVNFLTTASSRAGLAFSIAVAPVAAVPEPSAALLVLSGLGLLILGPRRRRIP</sequence>
<reference evidence="2 3" key="1">
    <citation type="submission" date="2019-05" db="EMBL/GenBank/DDBJ databases">
        <title>Verrucobacter flavum gen. nov., sp. nov. a new member of the family Verrucomicrobiaceae.</title>
        <authorList>
            <person name="Szuroczki S."/>
            <person name="Abbaszade G."/>
            <person name="Szabo A."/>
            <person name="Felfoldi T."/>
            <person name="Schumann P."/>
            <person name="Boka K."/>
            <person name="Keki Z."/>
            <person name="Toumi M."/>
            <person name="Toth E."/>
        </authorList>
    </citation>
    <scope>NUCLEOTIDE SEQUENCE [LARGE SCALE GENOMIC DNA]</scope>
    <source>
        <strain evidence="2 3">MG-N-17</strain>
    </source>
</reference>
<dbReference type="EMBL" id="VAUV01000001">
    <property type="protein sequence ID" value="TLD72508.1"/>
    <property type="molecule type" value="Genomic_DNA"/>
</dbReference>
<feature type="signal peptide" evidence="1">
    <location>
        <begin position="1"/>
        <end position="19"/>
    </location>
</feature>
<dbReference type="AlphaFoldDB" id="A0A5R8KJK7"/>
<dbReference type="RefSeq" id="WP_138084132.1">
    <property type="nucleotide sequence ID" value="NZ_VAUV01000001.1"/>
</dbReference>
<name>A0A5R8KJK7_9BACT</name>
<protein>
    <recommendedName>
        <fullName evidence="4">PEP-CTERM sorting domain-containing protein</fullName>
    </recommendedName>
</protein>
<dbReference type="OrthoDB" id="9994945at2"/>
<gene>
    <name evidence="2" type="ORF">FEM03_00060</name>
</gene>